<proteinExistence type="predicted"/>
<sequence length="169" mass="17610">MPDDASAADREKNPTESRRLLYGATVFARVALAAAFLSAVADRFGLWGPAGTPNVAWGNFESFTAYVGVLAPYVPGALLELTAWLATVLEIILGVALLLGAALRWVSLASAATLIAFGLSMFFFAGFETPFSASVFTAAAAALLLGLVPEDYHILRVRASAPARGCASA</sequence>
<evidence type="ECO:0000313" key="3">
    <source>
        <dbReference type="Proteomes" id="UP000694460"/>
    </source>
</evidence>
<feature type="transmembrane region" description="Helical" evidence="1">
    <location>
        <begin position="106"/>
        <end position="125"/>
    </location>
</feature>
<comment type="caution">
    <text evidence="2">The sequence shown here is derived from an EMBL/GenBank/DDBJ whole genome shotgun (WGS) entry which is preliminary data.</text>
</comment>
<keyword evidence="1" id="KW-0812">Transmembrane</keyword>
<organism evidence="2 3">
    <name type="scientific">Mycolicibacterium lutetiense</name>
    <dbReference type="NCBI Taxonomy" id="1641992"/>
    <lineage>
        <taxon>Bacteria</taxon>
        <taxon>Bacillati</taxon>
        <taxon>Actinomycetota</taxon>
        <taxon>Actinomycetes</taxon>
        <taxon>Mycobacteriales</taxon>
        <taxon>Mycobacteriaceae</taxon>
        <taxon>Mycolicibacterium</taxon>
    </lineage>
</organism>
<evidence type="ECO:0000256" key="1">
    <source>
        <dbReference type="SAM" id="Phobius"/>
    </source>
</evidence>
<feature type="transmembrane region" description="Helical" evidence="1">
    <location>
        <begin position="81"/>
        <end position="99"/>
    </location>
</feature>
<feature type="transmembrane region" description="Helical" evidence="1">
    <location>
        <begin position="20"/>
        <end position="41"/>
    </location>
</feature>
<feature type="transmembrane region" description="Helical" evidence="1">
    <location>
        <begin position="131"/>
        <end position="148"/>
    </location>
</feature>
<keyword evidence="1" id="KW-1133">Transmembrane helix</keyword>
<dbReference type="RefSeq" id="WP_209912820.1">
    <property type="nucleotide sequence ID" value="NZ_JAGIOP010000001.1"/>
</dbReference>
<dbReference type="Proteomes" id="UP000694460">
    <property type="component" value="Unassembled WGS sequence"/>
</dbReference>
<keyword evidence="1" id="KW-0472">Membrane</keyword>
<protein>
    <submittedName>
        <fullName evidence="2">Membrane protein YphA (DoxX/SURF4 family)</fullName>
    </submittedName>
</protein>
<reference evidence="2 3" key="1">
    <citation type="submission" date="2021-03" db="EMBL/GenBank/DDBJ databases">
        <title>Sequencing the genomes of 1000 actinobacteria strains.</title>
        <authorList>
            <person name="Klenk H.-P."/>
        </authorList>
    </citation>
    <scope>NUCLEOTIDE SEQUENCE [LARGE SCALE GENOMIC DNA]</scope>
    <source>
        <strain evidence="2 3">DSM 46713</strain>
    </source>
</reference>
<dbReference type="EMBL" id="JAGIOP010000001">
    <property type="protein sequence ID" value="MBP2450346.1"/>
    <property type="molecule type" value="Genomic_DNA"/>
</dbReference>
<accession>A0ABS4ZMB4</accession>
<evidence type="ECO:0000313" key="2">
    <source>
        <dbReference type="EMBL" id="MBP2450346.1"/>
    </source>
</evidence>
<name>A0ABS4ZMB4_9MYCO</name>
<gene>
    <name evidence="2" type="ORF">JOF57_000231</name>
</gene>
<keyword evidence="3" id="KW-1185">Reference proteome</keyword>